<evidence type="ECO:0000313" key="1">
    <source>
        <dbReference type="EMBL" id="KKQ49714.1"/>
    </source>
</evidence>
<dbReference type="AlphaFoldDB" id="A0A0G0KKL1"/>
<name>A0A0G0KKL1_9BACT</name>
<dbReference type="EMBL" id="LBTX01000011">
    <property type="protein sequence ID" value="KKQ49714.1"/>
    <property type="molecule type" value="Genomic_DNA"/>
</dbReference>
<sequence length="277" mass="32082">MKSPDHQKRSVSEYVELEAEGEKVKRAEKVSSEKIFDTTHDIWDVETNKDHYWVITEPTNLYPHSDFPSMDYALSFHVGLMSRMSASQHTNATDEDIYRAPKTWRQWKQAHEALKLAEEAEDFQAIGARCREVLITLVQELETSKLVRSGDLDIKKSDVKNQLAATYDLLASGNEMRKIRAHLKTNSDSTWELVGWLTHHKNAVLYDAKYVMDATEQLMLNTLSIVIRNEKPRPRRCPNCKSYRVISDFRSELMFKVKHPYVELCEACGWEGDEPES</sequence>
<protein>
    <submittedName>
        <fullName evidence="1">AIG2 family protein</fullName>
    </submittedName>
</protein>
<organism evidence="1 2">
    <name type="scientific">Candidatus Shapirobacteria bacterium GW2011_GWE1_38_10</name>
    <dbReference type="NCBI Taxonomy" id="1618488"/>
    <lineage>
        <taxon>Bacteria</taxon>
        <taxon>Candidatus Shapironibacteriota</taxon>
    </lineage>
</organism>
<evidence type="ECO:0000313" key="2">
    <source>
        <dbReference type="Proteomes" id="UP000034231"/>
    </source>
</evidence>
<proteinExistence type="predicted"/>
<dbReference type="Proteomes" id="UP000034231">
    <property type="component" value="Unassembled WGS sequence"/>
</dbReference>
<reference evidence="1 2" key="1">
    <citation type="journal article" date="2015" name="Nature">
        <title>rRNA introns, odd ribosomes, and small enigmatic genomes across a large radiation of phyla.</title>
        <authorList>
            <person name="Brown C.T."/>
            <person name="Hug L.A."/>
            <person name="Thomas B.C."/>
            <person name="Sharon I."/>
            <person name="Castelle C.J."/>
            <person name="Singh A."/>
            <person name="Wilkins M.J."/>
            <person name="Williams K.H."/>
            <person name="Banfield J.F."/>
        </authorList>
    </citation>
    <scope>NUCLEOTIDE SEQUENCE [LARGE SCALE GENOMIC DNA]</scope>
</reference>
<accession>A0A0G0KKL1</accession>
<comment type="caution">
    <text evidence="1">The sequence shown here is derived from an EMBL/GenBank/DDBJ whole genome shotgun (WGS) entry which is preliminary data.</text>
</comment>
<gene>
    <name evidence="1" type="ORF">US68_C0011G0021</name>
</gene>